<dbReference type="AlphaFoldDB" id="A0A1B9B922"/>
<dbReference type="EMBL" id="MAYT01000001">
    <property type="protein sequence ID" value="OCA92580.1"/>
    <property type="molecule type" value="Genomic_DNA"/>
</dbReference>
<dbReference type="Proteomes" id="UP000092578">
    <property type="component" value="Unassembled WGS sequence"/>
</dbReference>
<feature type="transmembrane region" description="Helical" evidence="1">
    <location>
        <begin position="12"/>
        <end position="34"/>
    </location>
</feature>
<proteinExistence type="predicted"/>
<dbReference type="RefSeq" id="WP_065409069.1">
    <property type="nucleotide sequence ID" value="NZ_MAYT01000001.1"/>
</dbReference>
<accession>A0A1B9B922</accession>
<gene>
    <name evidence="2" type="ORF">A8F95_02470</name>
</gene>
<evidence type="ECO:0000313" key="2">
    <source>
        <dbReference type="EMBL" id="OCA92580.1"/>
    </source>
</evidence>
<comment type="caution">
    <text evidence="2">The sequence shown here is derived from an EMBL/GenBank/DDBJ whole genome shotgun (WGS) entry which is preliminary data.</text>
</comment>
<evidence type="ECO:0000313" key="3">
    <source>
        <dbReference type="Proteomes" id="UP000092578"/>
    </source>
</evidence>
<reference evidence="3" key="1">
    <citation type="submission" date="2016-05" db="EMBL/GenBank/DDBJ databases">
        <authorList>
            <person name="Liu B."/>
            <person name="Wang J."/>
            <person name="Zhu Y."/>
            <person name="Liu G."/>
            <person name="Chen Q."/>
            <person name="Chen Z."/>
            <person name="Lan J."/>
            <person name="Che J."/>
            <person name="Ge C."/>
            <person name="Shi H."/>
            <person name="Pan Z."/>
            <person name="Liu X."/>
        </authorList>
    </citation>
    <scope>NUCLEOTIDE SEQUENCE [LARGE SCALE GENOMIC DNA]</scope>
    <source>
        <strain evidence="3">FJAT-27215</strain>
    </source>
</reference>
<organism evidence="2 3">
    <name type="scientific">Pseudobacillus wudalianchiensis</name>
    <dbReference type="NCBI Taxonomy" id="1743143"/>
    <lineage>
        <taxon>Bacteria</taxon>
        <taxon>Bacillati</taxon>
        <taxon>Bacillota</taxon>
        <taxon>Bacilli</taxon>
        <taxon>Bacillales</taxon>
        <taxon>Bacillaceae</taxon>
        <taxon>Pseudobacillus</taxon>
    </lineage>
</organism>
<protein>
    <submittedName>
        <fullName evidence="2">Uncharacterized protein</fullName>
    </submittedName>
</protein>
<keyword evidence="1" id="KW-0472">Membrane</keyword>
<evidence type="ECO:0000256" key="1">
    <source>
        <dbReference type="SAM" id="Phobius"/>
    </source>
</evidence>
<keyword evidence="3" id="KW-1185">Reference proteome</keyword>
<feature type="transmembrane region" description="Helical" evidence="1">
    <location>
        <begin position="40"/>
        <end position="63"/>
    </location>
</feature>
<keyword evidence="1" id="KW-1133">Transmembrane helix</keyword>
<name>A0A1B9B922_9BACI</name>
<sequence>MKRRKWLRISLFVLLSYFAIRVIMISSSLDYLFFYKENLYQFLAWLDFLLLVPFLVVSSLLLGERTMIQLFLFLSFFPFIGLIFFSVFSQSLEYGDLSVIENDDRYILGISGGFQEDPDNRYENRIFEAKLYEKKFSFIYKRIHSSRESISNTDNNSLSENKIKPIYLKNKGLIKFGNTVLHIKKKGK</sequence>
<keyword evidence="1" id="KW-0812">Transmembrane</keyword>
<feature type="transmembrane region" description="Helical" evidence="1">
    <location>
        <begin position="70"/>
        <end position="88"/>
    </location>
</feature>